<dbReference type="CDD" id="cd06257">
    <property type="entry name" value="DnaJ"/>
    <property type="match status" value="1"/>
</dbReference>
<dbReference type="AlphaFoldDB" id="T1JIC7"/>
<keyword evidence="4" id="KW-1185">Reference proteome</keyword>
<organism evidence="3 4">
    <name type="scientific">Strigamia maritima</name>
    <name type="common">European centipede</name>
    <name type="synonym">Geophilus maritimus</name>
    <dbReference type="NCBI Taxonomy" id="126957"/>
    <lineage>
        <taxon>Eukaryota</taxon>
        <taxon>Metazoa</taxon>
        <taxon>Ecdysozoa</taxon>
        <taxon>Arthropoda</taxon>
        <taxon>Myriapoda</taxon>
        <taxon>Chilopoda</taxon>
        <taxon>Pleurostigmophora</taxon>
        <taxon>Geophilomorpha</taxon>
        <taxon>Linotaeniidae</taxon>
        <taxon>Strigamia</taxon>
    </lineage>
</organism>
<dbReference type="PANTHER" id="PTHR44873">
    <property type="entry name" value="DNAJ HOMOLOG SUBFAMILY C MEMBER 30, MITOCHONDRIAL"/>
    <property type="match status" value="1"/>
</dbReference>
<dbReference type="PROSITE" id="PS50076">
    <property type="entry name" value="DNAJ_2"/>
    <property type="match status" value="1"/>
</dbReference>
<keyword evidence="1" id="KW-0812">Transmembrane</keyword>
<dbReference type="PhylomeDB" id="T1JIC7"/>
<dbReference type="HOGENOM" id="CLU_104327_2_0_1"/>
<dbReference type="PANTHER" id="PTHR44873:SF1">
    <property type="entry name" value="DNAJ HOMOLOG SUBFAMILY C MEMBER 30, MITOCHONDRIAL"/>
    <property type="match status" value="1"/>
</dbReference>
<protein>
    <recommendedName>
        <fullName evidence="2">J domain-containing protein</fullName>
    </recommendedName>
</protein>
<dbReference type="EMBL" id="JH431506">
    <property type="status" value="NOT_ANNOTATED_CDS"/>
    <property type="molecule type" value="Genomic_DNA"/>
</dbReference>
<feature type="transmembrane region" description="Helical" evidence="1">
    <location>
        <begin position="160"/>
        <end position="185"/>
    </location>
</feature>
<proteinExistence type="predicted"/>
<dbReference type="PROSITE" id="PS00636">
    <property type="entry name" value="DNAJ_1"/>
    <property type="match status" value="1"/>
</dbReference>
<dbReference type="Proteomes" id="UP000014500">
    <property type="component" value="Unassembled WGS sequence"/>
</dbReference>
<keyword evidence="1" id="KW-1133">Transmembrane helix</keyword>
<dbReference type="Gene3D" id="1.10.287.110">
    <property type="entry name" value="DnaJ domain"/>
    <property type="match status" value="1"/>
</dbReference>
<dbReference type="InterPro" id="IPR036869">
    <property type="entry name" value="J_dom_sf"/>
</dbReference>
<dbReference type="InterPro" id="IPR018253">
    <property type="entry name" value="DnaJ_domain_CS"/>
</dbReference>
<dbReference type="InterPro" id="IPR001623">
    <property type="entry name" value="DnaJ_domain"/>
</dbReference>
<evidence type="ECO:0000313" key="3">
    <source>
        <dbReference type="EnsemblMetazoa" id="SMAR013608-PA"/>
    </source>
</evidence>
<dbReference type="SMART" id="SM00271">
    <property type="entry name" value="DnaJ"/>
    <property type="match status" value="1"/>
</dbReference>
<keyword evidence="1" id="KW-0472">Membrane</keyword>
<reference evidence="3" key="2">
    <citation type="submission" date="2015-02" db="UniProtKB">
        <authorList>
            <consortium name="EnsemblMetazoa"/>
        </authorList>
    </citation>
    <scope>IDENTIFICATION</scope>
</reference>
<reference evidence="4" key="1">
    <citation type="submission" date="2011-05" db="EMBL/GenBank/DDBJ databases">
        <authorList>
            <person name="Richards S.R."/>
            <person name="Qu J."/>
            <person name="Jiang H."/>
            <person name="Jhangiani S.N."/>
            <person name="Agravi P."/>
            <person name="Goodspeed R."/>
            <person name="Gross S."/>
            <person name="Mandapat C."/>
            <person name="Jackson L."/>
            <person name="Mathew T."/>
            <person name="Pu L."/>
            <person name="Thornton R."/>
            <person name="Saada N."/>
            <person name="Wilczek-Boney K.B."/>
            <person name="Lee S."/>
            <person name="Kovar C."/>
            <person name="Wu Y."/>
            <person name="Scherer S.E."/>
            <person name="Worley K.C."/>
            <person name="Muzny D.M."/>
            <person name="Gibbs R."/>
        </authorList>
    </citation>
    <scope>NUCLEOTIDE SEQUENCE</scope>
    <source>
        <strain evidence="4">Brora</strain>
    </source>
</reference>
<dbReference type="STRING" id="126957.T1JIC7"/>
<dbReference type="eggNOG" id="KOG0714">
    <property type="taxonomic scope" value="Eukaryota"/>
</dbReference>
<dbReference type="EnsemblMetazoa" id="SMAR013608-RA">
    <property type="protein sequence ID" value="SMAR013608-PA"/>
    <property type="gene ID" value="SMAR013608"/>
</dbReference>
<name>T1JIC7_STRMM</name>
<evidence type="ECO:0000313" key="4">
    <source>
        <dbReference type="Proteomes" id="UP000014500"/>
    </source>
</evidence>
<dbReference type="Pfam" id="PF00226">
    <property type="entry name" value="DnaJ"/>
    <property type="match status" value="1"/>
</dbReference>
<dbReference type="OMA" id="KMEPRFR"/>
<accession>T1JIC7</accession>
<evidence type="ECO:0000259" key="2">
    <source>
        <dbReference type="PROSITE" id="PS50076"/>
    </source>
</evidence>
<sequence length="195" mass="22143">MFPLRKQFLRALQRAFSTGSGKDLYDILGIKSTASQDEIKSAYYIMSKRYHPDRSKGLPDGAKRFVEIAQAYEILSNESMRKKYDSGGMDVPSIEIPRDESNVKMEPRFRNKSASFVRTEPTPADFSRWTKAQYDGTRAKQFKSGQKNAARKQMEEDKKFGTGLEIILVALIVVGFAVAIFHPFVDDSKSKKPRS</sequence>
<dbReference type="PRINTS" id="PR00625">
    <property type="entry name" value="JDOMAIN"/>
</dbReference>
<feature type="domain" description="J" evidence="2">
    <location>
        <begin position="23"/>
        <end position="88"/>
    </location>
</feature>
<evidence type="ECO:0000256" key="1">
    <source>
        <dbReference type="SAM" id="Phobius"/>
    </source>
</evidence>
<dbReference type="SUPFAM" id="SSF46565">
    <property type="entry name" value="Chaperone J-domain"/>
    <property type="match status" value="1"/>
</dbReference>
<dbReference type="InterPro" id="IPR053025">
    <property type="entry name" value="Mito_ATP_Synthase-Asso"/>
</dbReference>